<reference evidence="1 2" key="1">
    <citation type="submission" date="2022-01" db="EMBL/GenBank/DDBJ databases">
        <title>A high-quality chromosome-level genome assembly of rohu carp, Labeo rohita.</title>
        <authorList>
            <person name="Arick M.A. II"/>
            <person name="Hsu C.-Y."/>
            <person name="Magbanua Z."/>
            <person name="Pechanova O."/>
            <person name="Grover C."/>
            <person name="Miller E."/>
            <person name="Thrash A."/>
            <person name="Ezzel L."/>
            <person name="Alam S."/>
            <person name="Benzie J."/>
            <person name="Hamilton M."/>
            <person name="Karsi A."/>
            <person name="Lawrence M.L."/>
            <person name="Peterson D.G."/>
        </authorList>
    </citation>
    <scope>NUCLEOTIDE SEQUENCE [LARGE SCALE GENOMIC DNA]</scope>
    <source>
        <strain evidence="2">BAU-BD-2019</strain>
        <tissue evidence="1">Blood</tissue>
    </source>
</reference>
<gene>
    <name evidence="1" type="ORF">H4Q32_011619</name>
</gene>
<protein>
    <submittedName>
        <fullName evidence="1">Protoheme IX farnesyltransferase, mitochondrial</fullName>
    </submittedName>
</protein>
<dbReference type="EMBL" id="JACTAM010000006">
    <property type="protein sequence ID" value="KAI2663155.1"/>
    <property type="molecule type" value="Genomic_DNA"/>
</dbReference>
<evidence type="ECO:0000313" key="1">
    <source>
        <dbReference type="EMBL" id="KAI2663155.1"/>
    </source>
</evidence>
<proteinExistence type="predicted"/>
<organism evidence="1 2">
    <name type="scientific">Labeo rohita</name>
    <name type="common">Indian major carp</name>
    <name type="synonym">Cyprinus rohita</name>
    <dbReference type="NCBI Taxonomy" id="84645"/>
    <lineage>
        <taxon>Eukaryota</taxon>
        <taxon>Metazoa</taxon>
        <taxon>Chordata</taxon>
        <taxon>Craniata</taxon>
        <taxon>Vertebrata</taxon>
        <taxon>Euteleostomi</taxon>
        <taxon>Actinopterygii</taxon>
        <taxon>Neopterygii</taxon>
        <taxon>Teleostei</taxon>
        <taxon>Ostariophysi</taxon>
        <taxon>Cypriniformes</taxon>
        <taxon>Cyprinidae</taxon>
        <taxon>Labeoninae</taxon>
        <taxon>Labeonini</taxon>
        <taxon>Labeo</taxon>
    </lineage>
</organism>
<dbReference type="Proteomes" id="UP000830375">
    <property type="component" value="Unassembled WGS sequence"/>
</dbReference>
<comment type="caution">
    <text evidence="1">The sequence shown here is derived from an EMBL/GenBank/DDBJ whole genome shotgun (WGS) entry which is preliminary data.</text>
</comment>
<name>A0ABQ8MJY1_LABRO</name>
<accession>A0ABQ8MJY1</accession>
<sequence length="90" mass="10572">MQDDFQDTFKTRSVRMFFHSDSECFRADRDQTLQKSPHRFMLFLISKKQKITYLHFDVNICSSGHHVTEFSLSHGFLISPPAPLNVSRHV</sequence>
<keyword evidence="2" id="KW-1185">Reference proteome</keyword>
<evidence type="ECO:0000313" key="2">
    <source>
        <dbReference type="Proteomes" id="UP000830375"/>
    </source>
</evidence>